<evidence type="ECO:0000256" key="5">
    <source>
        <dbReference type="ARBA" id="ARBA00023163"/>
    </source>
</evidence>
<evidence type="ECO:0000256" key="4">
    <source>
        <dbReference type="ARBA" id="ARBA00023125"/>
    </source>
</evidence>
<dbReference type="SUPFAM" id="SSF88659">
    <property type="entry name" value="Sigma3 and sigma4 domains of RNA polymerase sigma factors"/>
    <property type="match status" value="1"/>
</dbReference>
<dbReference type="Pfam" id="PF04542">
    <property type="entry name" value="Sigma70_r2"/>
    <property type="match status" value="1"/>
</dbReference>
<protein>
    <submittedName>
        <fullName evidence="7">RNA polymerase sigma factor</fullName>
    </submittedName>
</protein>
<keyword evidence="5" id="KW-0804">Transcription</keyword>
<comment type="similarity">
    <text evidence="1">Belongs to the sigma-70 factor family. ECF subfamily.</text>
</comment>
<feature type="domain" description="RNA polymerase sigma-70 region 2" evidence="6">
    <location>
        <begin position="30"/>
        <end position="97"/>
    </location>
</feature>
<dbReference type="RefSeq" id="WP_170321619.1">
    <property type="nucleotide sequence ID" value="NZ_BAAAHM010000007.1"/>
</dbReference>
<keyword evidence="3" id="KW-0731">Sigma factor</keyword>
<dbReference type="EMBL" id="BLAF01000025">
    <property type="protein sequence ID" value="GES21638.1"/>
    <property type="molecule type" value="Genomic_DNA"/>
</dbReference>
<dbReference type="Gene3D" id="1.10.10.10">
    <property type="entry name" value="Winged helix-like DNA-binding domain superfamily/Winged helix DNA-binding domain"/>
    <property type="match status" value="1"/>
</dbReference>
<dbReference type="InterPro" id="IPR007627">
    <property type="entry name" value="RNA_pol_sigma70_r2"/>
</dbReference>
<organism evidence="7 8">
    <name type="scientific">Acrocarpospora pleiomorpha</name>
    <dbReference type="NCBI Taxonomy" id="90975"/>
    <lineage>
        <taxon>Bacteria</taxon>
        <taxon>Bacillati</taxon>
        <taxon>Actinomycetota</taxon>
        <taxon>Actinomycetes</taxon>
        <taxon>Streptosporangiales</taxon>
        <taxon>Streptosporangiaceae</taxon>
        <taxon>Acrocarpospora</taxon>
    </lineage>
</organism>
<accession>A0A5M3XTC6</accession>
<dbReference type="AlphaFoldDB" id="A0A5M3XTC6"/>
<dbReference type="PANTHER" id="PTHR43133:SF8">
    <property type="entry name" value="RNA POLYMERASE SIGMA FACTOR HI_1459-RELATED"/>
    <property type="match status" value="1"/>
</dbReference>
<reference evidence="7 8" key="1">
    <citation type="submission" date="2019-10" db="EMBL/GenBank/DDBJ databases">
        <title>Whole genome shotgun sequence of Acrocarpospora pleiomorpha NBRC 16267.</title>
        <authorList>
            <person name="Ichikawa N."/>
            <person name="Kimura A."/>
            <person name="Kitahashi Y."/>
            <person name="Komaki H."/>
            <person name="Oguchi A."/>
        </authorList>
    </citation>
    <scope>NUCLEOTIDE SEQUENCE [LARGE SCALE GENOMIC DNA]</scope>
    <source>
        <strain evidence="7 8">NBRC 16267</strain>
    </source>
</reference>
<evidence type="ECO:0000313" key="7">
    <source>
        <dbReference type="EMBL" id="GES21638.1"/>
    </source>
</evidence>
<evidence type="ECO:0000256" key="1">
    <source>
        <dbReference type="ARBA" id="ARBA00010641"/>
    </source>
</evidence>
<dbReference type="InterPro" id="IPR039425">
    <property type="entry name" value="RNA_pol_sigma-70-like"/>
</dbReference>
<sequence>MDATVPNDPGDPADLVKGAACGDTSSWNVLVARFSGLIWAVTGGFGLAHDDRSDVCQTTWLKLAEQLDRIEHPERIGGWLATTARREAIRLARARQRVTPTADAFVFDLRPDERSPERALLEAEQGVLDAARMRRLLRAFEQLSVRCRRLLRVQLASPPPSYAEVAAGLDMPIGSIGPTRARCLKTLRAKLGPDSDEEQA</sequence>
<proteinExistence type="inferred from homology"/>
<dbReference type="PANTHER" id="PTHR43133">
    <property type="entry name" value="RNA POLYMERASE ECF-TYPE SIGMA FACTO"/>
    <property type="match status" value="1"/>
</dbReference>
<keyword evidence="4" id="KW-0238">DNA-binding</keyword>
<dbReference type="InterPro" id="IPR014284">
    <property type="entry name" value="RNA_pol_sigma-70_dom"/>
</dbReference>
<evidence type="ECO:0000313" key="8">
    <source>
        <dbReference type="Proteomes" id="UP000377595"/>
    </source>
</evidence>
<dbReference type="Gene3D" id="1.10.1740.10">
    <property type="match status" value="1"/>
</dbReference>
<evidence type="ECO:0000256" key="3">
    <source>
        <dbReference type="ARBA" id="ARBA00023082"/>
    </source>
</evidence>
<dbReference type="InterPro" id="IPR013324">
    <property type="entry name" value="RNA_pol_sigma_r3/r4-like"/>
</dbReference>
<dbReference type="SUPFAM" id="SSF88946">
    <property type="entry name" value="Sigma2 domain of RNA polymerase sigma factors"/>
    <property type="match status" value="1"/>
</dbReference>
<comment type="caution">
    <text evidence="7">The sequence shown here is derived from an EMBL/GenBank/DDBJ whole genome shotgun (WGS) entry which is preliminary data.</text>
</comment>
<evidence type="ECO:0000259" key="6">
    <source>
        <dbReference type="Pfam" id="PF04542"/>
    </source>
</evidence>
<dbReference type="Proteomes" id="UP000377595">
    <property type="component" value="Unassembled WGS sequence"/>
</dbReference>
<keyword evidence="8" id="KW-1185">Reference proteome</keyword>
<name>A0A5M3XTC6_9ACTN</name>
<dbReference type="GO" id="GO:0003677">
    <property type="term" value="F:DNA binding"/>
    <property type="evidence" value="ECO:0007669"/>
    <property type="project" value="UniProtKB-KW"/>
</dbReference>
<gene>
    <name evidence="7" type="ORF">Aple_045340</name>
</gene>
<evidence type="ECO:0000256" key="2">
    <source>
        <dbReference type="ARBA" id="ARBA00023015"/>
    </source>
</evidence>
<dbReference type="GO" id="GO:0006352">
    <property type="term" value="P:DNA-templated transcription initiation"/>
    <property type="evidence" value="ECO:0007669"/>
    <property type="project" value="InterPro"/>
</dbReference>
<dbReference type="InterPro" id="IPR036388">
    <property type="entry name" value="WH-like_DNA-bd_sf"/>
</dbReference>
<keyword evidence="2" id="KW-0805">Transcription regulation</keyword>
<dbReference type="NCBIfam" id="TIGR02937">
    <property type="entry name" value="sigma70-ECF"/>
    <property type="match status" value="1"/>
</dbReference>
<dbReference type="InterPro" id="IPR013325">
    <property type="entry name" value="RNA_pol_sigma_r2"/>
</dbReference>
<dbReference type="GO" id="GO:0016987">
    <property type="term" value="F:sigma factor activity"/>
    <property type="evidence" value="ECO:0007669"/>
    <property type="project" value="UniProtKB-KW"/>
</dbReference>